<feature type="domain" description="CCHC-type" evidence="2">
    <location>
        <begin position="260"/>
        <end position="273"/>
    </location>
</feature>
<organism evidence="3 4">
    <name type="scientific">Acrobeloides nanus</name>
    <dbReference type="NCBI Taxonomy" id="290746"/>
    <lineage>
        <taxon>Eukaryota</taxon>
        <taxon>Metazoa</taxon>
        <taxon>Ecdysozoa</taxon>
        <taxon>Nematoda</taxon>
        <taxon>Chromadorea</taxon>
        <taxon>Rhabditida</taxon>
        <taxon>Tylenchina</taxon>
        <taxon>Cephalobomorpha</taxon>
        <taxon>Cephaloboidea</taxon>
        <taxon>Cephalobidae</taxon>
        <taxon>Acrobeloides</taxon>
    </lineage>
</organism>
<proteinExistence type="predicted"/>
<dbReference type="Gene3D" id="4.10.60.10">
    <property type="entry name" value="Zinc finger, CCHC-type"/>
    <property type="match status" value="1"/>
</dbReference>
<dbReference type="InterPro" id="IPR055510">
    <property type="entry name" value="DUF7083"/>
</dbReference>
<keyword evidence="1" id="KW-0862">Zinc</keyword>
<evidence type="ECO:0000313" key="3">
    <source>
        <dbReference type="Proteomes" id="UP000887540"/>
    </source>
</evidence>
<dbReference type="PROSITE" id="PS50158">
    <property type="entry name" value="ZF_CCHC"/>
    <property type="match status" value="1"/>
</dbReference>
<keyword evidence="1" id="KW-0479">Metal-binding</keyword>
<keyword evidence="1" id="KW-0863">Zinc-finger</keyword>
<dbReference type="SMART" id="SM00343">
    <property type="entry name" value="ZnF_C2HC"/>
    <property type="match status" value="2"/>
</dbReference>
<dbReference type="PANTHER" id="PTHR37984">
    <property type="entry name" value="PROTEIN CBG26694"/>
    <property type="match status" value="1"/>
</dbReference>
<evidence type="ECO:0000256" key="1">
    <source>
        <dbReference type="PROSITE-ProRule" id="PRU00047"/>
    </source>
</evidence>
<protein>
    <submittedName>
        <fullName evidence="4">CCHC-type domain-containing protein</fullName>
    </submittedName>
</protein>
<dbReference type="SUPFAM" id="SSF57756">
    <property type="entry name" value="Retrovirus zinc finger-like domains"/>
    <property type="match status" value="1"/>
</dbReference>
<evidence type="ECO:0000259" key="2">
    <source>
        <dbReference type="PROSITE" id="PS50158"/>
    </source>
</evidence>
<keyword evidence="3" id="KW-1185">Reference proteome</keyword>
<dbReference type="InterPro" id="IPR001878">
    <property type="entry name" value="Znf_CCHC"/>
</dbReference>
<dbReference type="Proteomes" id="UP000887540">
    <property type="component" value="Unplaced"/>
</dbReference>
<accession>A0A914DYV3</accession>
<dbReference type="InterPro" id="IPR050951">
    <property type="entry name" value="Retrovirus_Pol_polyprotein"/>
</dbReference>
<dbReference type="AlphaFoldDB" id="A0A914DYV3"/>
<sequence length="523" mass="59583">TELMAMLKQQADLLNKLTAAGNASGNPTTIMPVLSPEEILANTIHAKLGDFNYDPEAESTFDVWYRRYKSVLEEDGKLLLEEHKVRMLCRRLSDAVFKRLVEITSPNEPEKTKYADLIRILDETFGSKATLFSKRYEVMRMAIRSGEDLIGYLDKVNAACDRTDYSSMEIGQFKALVFVSGLKTPECEEIRRRILHVLEAKPNAKLVDLRSECEAYQKLKTNVQVVTEERGFAAQKAKVENDQWKKHQAHGSMQRNNGECYRCGRRGHHVRDCNLPSDIQCDYCGRLGHLQAACRQKKNQEQRVKGERTKQPFKAREEDYRASTAYVRHATMDEKEISVGTQIGFWNGNGQKTVYGTVISGYNDGSQVHYDVQDQDGRNWCVPEGNVMEVLESQSQMKKLSSTRDTKSKQVPVYINGKRCWLEGDSGASETIVSKWFWNNVLGKPTLHADGKTQVRFQSERTQEPRSAIRDGRTYIKRTRPKLDRQGASEVDSETEDQATVQKEEGKVLCGQQPKSTLIVIYL</sequence>
<dbReference type="WBParaSite" id="ACRNAN_scaffold4413.g30982.t1">
    <property type="protein sequence ID" value="ACRNAN_scaffold4413.g30982.t1"/>
    <property type="gene ID" value="ACRNAN_scaffold4413.g30982"/>
</dbReference>
<evidence type="ECO:0000313" key="4">
    <source>
        <dbReference type="WBParaSite" id="ACRNAN_scaffold4413.g30982.t1"/>
    </source>
</evidence>
<dbReference type="InterPro" id="IPR036875">
    <property type="entry name" value="Znf_CCHC_sf"/>
</dbReference>
<dbReference type="Pfam" id="PF23309">
    <property type="entry name" value="DUF7083"/>
    <property type="match status" value="1"/>
</dbReference>
<dbReference type="GO" id="GO:0003676">
    <property type="term" value="F:nucleic acid binding"/>
    <property type="evidence" value="ECO:0007669"/>
    <property type="project" value="InterPro"/>
</dbReference>
<dbReference type="GO" id="GO:0008270">
    <property type="term" value="F:zinc ion binding"/>
    <property type="evidence" value="ECO:0007669"/>
    <property type="project" value="UniProtKB-KW"/>
</dbReference>
<dbReference type="Pfam" id="PF00098">
    <property type="entry name" value="zf-CCHC"/>
    <property type="match status" value="1"/>
</dbReference>
<dbReference type="GO" id="GO:0019899">
    <property type="term" value="F:enzyme binding"/>
    <property type="evidence" value="ECO:0007669"/>
    <property type="project" value="UniProtKB-ARBA"/>
</dbReference>
<reference evidence="4" key="1">
    <citation type="submission" date="2022-11" db="UniProtKB">
        <authorList>
            <consortium name="WormBaseParasite"/>
        </authorList>
    </citation>
    <scope>IDENTIFICATION</scope>
</reference>
<name>A0A914DYV3_9BILA</name>
<dbReference type="PANTHER" id="PTHR37984:SF5">
    <property type="entry name" value="PROTEIN NYNRIN-LIKE"/>
    <property type="match status" value="1"/>
</dbReference>